<reference evidence="1" key="1">
    <citation type="submission" date="2021-10" db="EMBL/GenBank/DDBJ databases">
        <title>Psilocybe cubensis genome.</title>
        <authorList>
            <person name="Mckernan K.J."/>
            <person name="Crawford S."/>
            <person name="Trippe A."/>
            <person name="Kane L.T."/>
            <person name="Mclaughlin S."/>
        </authorList>
    </citation>
    <scope>NUCLEOTIDE SEQUENCE</scope>
    <source>
        <strain evidence="1">MGC-MH-2018</strain>
    </source>
</reference>
<gene>
    <name evidence="1" type="ORF">JR316_0006426</name>
</gene>
<sequence>MTALNITFDDALNSTSFLFQPSECNGSGWTVHKGEGYLGTYSSCTSSEGPSAGISFQGVAVYYRSAYINGSSVRFKLDGALSEDIDLSPPVGKAVNKNATNIFWSRTGLNNTSHLLEIVPGSKNSTTLSVDAFTVTQLVGNNGTSTNPGGSFASSLAGGAAAALAPKTTPSQTRFALGFGITFAIVSFSVFLFICVSLGRRRRLMKASYGRSKPVPPIRPTSTMFSQHATVRSQVDGGVGTHHDLNSPAHSPKIEDLDEAYAMDSIPSLAHGSVVANDDDDAATERRWGSPTPSNRNLLSHGTSYGQVDHSQPLSRKTTTSTARLEPLRQGSPALSRNTTTSTTRLEPLRNTVDYPSSLSRNTTTSTTRFEPVRKALKTAKLQVTFMLGLALISAPDVRESSGGE</sequence>
<accession>A0ACB8H1Z5</accession>
<protein>
    <submittedName>
        <fullName evidence="1">Uncharacterized protein</fullName>
    </submittedName>
</protein>
<keyword evidence="2" id="KW-1185">Reference proteome</keyword>
<comment type="caution">
    <text evidence="1">The sequence shown here is derived from an EMBL/GenBank/DDBJ whole genome shotgun (WGS) entry which is preliminary data.</text>
</comment>
<dbReference type="EMBL" id="JAFIQS020000005">
    <property type="protein sequence ID" value="KAH9481896.1"/>
    <property type="molecule type" value="Genomic_DNA"/>
</dbReference>
<name>A0ACB8H1Z5_PSICU</name>
<dbReference type="Proteomes" id="UP000664032">
    <property type="component" value="Unassembled WGS sequence"/>
</dbReference>
<evidence type="ECO:0000313" key="2">
    <source>
        <dbReference type="Proteomes" id="UP000664032"/>
    </source>
</evidence>
<organism evidence="1 2">
    <name type="scientific">Psilocybe cubensis</name>
    <name type="common">Psychedelic mushroom</name>
    <name type="synonym">Stropharia cubensis</name>
    <dbReference type="NCBI Taxonomy" id="181762"/>
    <lineage>
        <taxon>Eukaryota</taxon>
        <taxon>Fungi</taxon>
        <taxon>Dikarya</taxon>
        <taxon>Basidiomycota</taxon>
        <taxon>Agaricomycotina</taxon>
        <taxon>Agaricomycetes</taxon>
        <taxon>Agaricomycetidae</taxon>
        <taxon>Agaricales</taxon>
        <taxon>Agaricineae</taxon>
        <taxon>Strophariaceae</taxon>
        <taxon>Psilocybe</taxon>
    </lineage>
</organism>
<evidence type="ECO:0000313" key="1">
    <source>
        <dbReference type="EMBL" id="KAH9481896.1"/>
    </source>
</evidence>
<proteinExistence type="predicted"/>